<dbReference type="InterPro" id="IPR025743">
    <property type="entry name" value="TssM1_N"/>
</dbReference>
<dbReference type="Proteomes" id="UP000031587">
    <property type="component" value="Unassembled WGS sequence"/>
</dbReference>
<sequence>MGMFWGYVKRWGLPVLRQFNQALPILVLLGVAFLLIAIWWLGPQWAWREHRPLSELAMRVSASVVVLVVPLLIWAWRVRSRYHRLQLERQHEAAVQADPCLPYIEAQERALDRSLGNLLNNMERRRSLYQLPWYLVLGEENAGKTSLITRSNQSFALSHVTRAGVRAHQEEQLAYPVDWWIGDEAVLIDPPGEFLSHPQPAADNVEQQGAIQGKVKPVLPAGTHPRLWRHLIDWLARNRSRRALNGVVLVIDVQALLAQRPEQRKAHANLLRTRLFELTRQLGTRLPVYVTLSKFDLLEGFEEFFARLSHSGREDLLGFTFSLDAVDDFDAWSAELTRQYQTFVTYLSEQIFDSVKESRGLTERDRLQGLLRQMAGLRPALSGFLSEMLGSDRFTTPALVRGLYFSSVFQQGTLSNAFVKEAGQAYQLPPPPPEVKPAGGTAIYFAQQLFQRVIYPEAGLAGDNIKVARNKRRLLIAGFSVASLGVLVVIGTWQFYFNINRDKAASVLAKSQEFSERDIDTKVDTTGRNLLVPLDQIRDAVLVYGDYREAWPLLADMGLYQGRAIGPTVDEAYLNLLSKRFLPAIASGVLDAINAAPAGSNQQLAALRVYRMLEERQNRRPAIVEEWVAKQWQRAYPGQGQLQADLMRHLGYALKYADADLPHYRERIAQVQQQLRQLPMAERVYMNLKQDAQERLHRPLDLRAEVGPAFDIVYSPLNTDQEGSGLMLAPLLTAKGFRDYFEPGTEGIIELAMIDQWVLGERQRLDYSDEDRKVLTQRVRALYSADYVDSWRRALNQFAITDFDDLSHGVAVLEQVTGPAAPLRRLLETLRDNSVIYPSAPLVEGQAPLTLDKVSDGQQQAAGIRRAFSSLTELTTTRGEQPSYYEETLRSVSAVYDYAKAVHDNPDPGKAALKTVLNRFSLGGADPIANLQRVAVGLPEPLNQQIKKLADQTSQVMVIAALRELEKRWDSDIYSFYRDRLASRYPFKASGEDASLEDFEAFFSPQGHLQQFHDQYLNVFLKDNLDALYSENLGGYLVRSDVLEQLKKVERIRDTFFNHRGHLAVQLTIEPLALSATRLSSMLSVDGQLIPYQHGAPQRTGLVWPNSLGNTNGSQLTLVHSSGNTASLSYRGPWSLFRLLSRGHLNGRTDTSVDLTFAVADGLMRYRIGAEKANNPVTQRSFEGFVLPRTLLEERRSNKTINRVEGVALTETGRK</sequence>
<dbReference type="RefSeq" id="WP_039768346.1">
    <property type="nucleotide sequence ID" value="NZ_JTGH01000010.1"/>
</dbReference>
<evidence type="ECO:0000256" key="1">
    <source>
        <dbReference type="SAM" id="Phobius"/>
    </source>
</evidence>
<dbReference type="InterPro" id="IPR010623">
    <property type="entry name" value="IcmF_C"/>
</dbReference>
<accession>A0AAE2A849</accession>
<gene>
    <name evidence="6" type="ORF">QS95_12120</name>
</gene>
<feature type="domain" description="IcmF-related" evidence="3">
    <location>
        <begin position="533"/>
        <end position="833"/>
    </location>
</feature>
<dbReference type="Pfam" id="PF06761">
    <property type="entry name" value="IcmF-related"/>
    <property type="match status" value="1"/>
</dbReference>
<dbReference type="NCBIfam" id="TIGR03348">
    <property type="entry name" value="VI_IcmF"/>
    <property type="match status" value="1"/>
</dbReference>
<dbReference type="InterPro" id="IPR017731">
    <property type="entry name" value="TssM1-like"/>
</dbReference>
<feature type="domain" description="Type VI secretion system component TssM1 N-terminal" evidence="4">
    <location>
        <begin position="225"/>
        <end position="481"/>
    </location>
</feature>
<evidence type="ECO:0000259" key="2">
    <source>
        <dbReference type="Pfam" id="PF06744"/>
    </source>
</evidence>
<proteinExistence type="predicted"/>
<dbReference type="InterPro" id="IPR027417">
    <property type="entry name" value="P-loop_NTPase"/>
</dbReference>
<dbReference type="PANTHER" id="PTHR36153">
    <property type="entry name" value="INNER MEMBRANE PROTEIN-RELATED"/>
    <property type="match status" value="1"/>
</dbReference>
<feature type="domain" description="Type VI secretion system IcmF C-terminal" evidence="2">
    <location>
        <begin position="1068"/>
        <end position="1171"/>
    </location>
</feature>
<dbReference type="InterPro" id="IPR009612">
    <property type="entry name" value="IcmF-rel"/>
</dbReference>
<keyword evidence="1" id="KW-0812">Transmembrane</keyword>
<feature type="transmembrane region" description="Helical" evidence="1">
    <location>
        <begin position="56"/>
        <end position="76"/>
    </location>
</feature>
<feature type="transmembrane region" description="Helical" evidence="1">
    <location>
        <begin position="474"/>
        <end position="496"/>
    </location>
</feature>
<comment type="caution">
    <text evidence="6">The sequence shown here is derived from an EMBL/GenBank/DDBJ whole genome shotgun (WGS) entry which is preliminary data.</text>
</comment>
<evidence type="ECO:0000313" key="7">
    <source>
        <dbReference type="Proteomes" id="UP000031587"/>
    </source>
</evidence>
<dbReference type="InterPro" id="IPR048677">
    <property type="entry name" value="TssM1_hel"/>
</dbReference>
<keyword evidence="1" id="KW-0472">Membrane</keyword>
<dbReference type="EMBL" id="JTGH01000010">
    <property type="protein sequence ID" value="KIF60260.1"/>
    <property type="molecule type" value="Genomic_DNA"/>
</dbReference>
<dbReference type="PANTHER" id="PTHR36153:SF5">
    <property type="entry name" value="EXPORTED PROTEIN"/>
    <property type="match status" value="1"/>
</dbReference>
<dbReference type="AlphaFoldDB" id="A0AAE2A849"/>
<evidence type="ECO:0000313" key="6">
    <source>
        <dbReference type="EMBL" id="KIF60260.1"/>
    </source>
</evidence>
<reference evidence="6 7" key="1">
    <citation type="submission" date="2014-11" db="EMBL/GenBank/DDBJ databases">
        <title>Draft genome sequence of Pseudomonas fluorescens strains SF4c SF39a.</title>
        <authorList>
            <person name="Underwood G.E."/>
            <person name="Ly L.K."/>
            <person name="Bitzer A.S."/>
            <person name="Godino A."/>
            <person name="Bucci V."/>
            <person name="Fischer S."/>
            <person name="Silby M.W."/>
        </authorList>
    </citation>
    <scope>NUCLEOTIDE SEQUENCE [LARGE SCALE GENOMIC DNA]</scope>
    <source>
        <strain evidence="6 7">SF4c</strain>
    </source>
</reference>
<evidence type="ECO:0000259" key="3">
    <source>
        <dbReference type="Pfam" id="PF06761"/>
    </source>
</evidence>
<feature type="domain" description="Type VI secretion system component TssM1 helical" evidence="5">
    <location>
        <begin position="964"/>
        <end position="1058"/>
    </location>
</feature>
<dbReference type="InterPro" id="IPR053156">
    <property type="entry name" value="T6SS_TssM-like"/>
</dbReference>
<name>A0AAE2A849_PSEFL</name>
<dbReference type="Pfam" id="PF06744">
    <property type="entry name" value="IcmF_C"/>
    <property type="match status" value="1"/>
</dbReference>
<organism evidence="6 7">
    <name type="scientific">Pseudomonas fluorescens</name>
    <dbReference type="NCBI Taxonomy" id="294"/>
    <lineage>
        <taxon>Bacteria</taxon>
        <taxon>Pseudomonadati</taxon>
        <taxon>Pseudomonadota</taxon>
        <taxon>Gammaproteobacteria</taxon>
        <taxon>Pseudomonadales</taxon>
        <taxon>Pseudomonadaceae</taxon>
        <taxon>Pseudomonas</taxon>
    </lineage>
</organism>
<dbReference type="Pfam" id="PF21070">
    <property type="entry name" value="IcmF_helical"/>
    <property type="match status" value="1"/>
</dbReference>
<evidence type="ECO:0000259" key="5">
    <source>
        <dbReference type="Pfam" id="PF21070"/>
    </source>
</evidence>
<keyword evidence="1" id="KW-1133">Transmembrane helix</keyword>
<evidence type="ECO:0000259" key="4">
    <source>
        <dbReference type="Pfam" id="PF14331"/>
    </source>
</evidence>
<dbReference type="SUPFAM" id="SSF52540">
    <property type="entry name" value="P-loop containing nucleoside triphosphate hydrolases"/>
    <property type="match status" value="1"/>
</dbReference>
<feature type="transmembrane region" description="Helical" evidence="1">
    <location>
        <begin position="21"/>
        <end position="41"/>
    </location>
</feature>
<protein>
    <submittedName>
        <fullName evidence="6">Type VI secretion protein VasK</fullName>
    </submittedName>
</protein>
<dbReference type="Pfam" id="PF14331">
    <property type="entry name" value="IcmF-related_N"/>
    <property type="match status" value="1"/>
</dbReference>